<evidence type="ECO:0000313" key="2">
    <source>
        <dbReference type="Proteomes" id="UP000027073"/>
    </source>
</evidence>
<dbReference type="HOGENOM" id="CLU_2886799_0_0_1"/>
<gene>
    <name evidence="1" type="ORF">PLEOSDRAFT_1094146</name>
</gene>
<sequence length="63" mass="7176">MESRAYPADARKGLWPASSFSYRRRVANIINSTLRVLFYVTGGYDTESSALHWPVRLGDPSER</sequence>
<proteinExistence type="predicted"/>
<dbReference type="EMBL" id="KL198010">
    <property type="protein sequence ID" value="KDQ25876.1"/>
    <property type="molecule type" value="Genomic_DNA"/>
</dbReference>
<dbReference type="AlphaFoldDB" id="A0A067NQH8"/>
<accession>A0A067NQH8</accession>
<organism evidence="1 2">
    <name type="scientific">Pleurotus ostreatus (strain PC15)</name>
    <name type="common">Oyster mushroom</name>
    <dbReference type="NCBI Taxonomy" id="1137138"/>
    <lineage>
        <taxon>Eukaryota</taxon>
        <taxon>Fungi</taxon>
        <taxon>Dikarya</taxon>
        <taxon>Basidiomycota</taxon>
        <taxon>Agaricomycotina</taxon>
        <taxon>Agaricomycetes</taxon>
        <taxon>Agaricomycetidae</taxon>
        <taxon>Agaricales</taxon>
        <taxon>Pleurotineae</taxon>
        <taxon>Pleurotaceae</taxon>
        <taxon>Pleurotus</taxon>
    </lineage>
</organism>
<dbReference type="Proteomes" id="UP000027073">
    <property type="component" value="Unassembled WGS sequence"/>
</dbReference>
<reference evidence="2" key="1">
    <citation type="journal article" date="2014" name="Proc. Natl. Acad. Sci. U.S.A.">
        <title>Extensive sampling of basidiomycete genomes demonstrates inadequacy of the white-rot/brown-rot paradigm for wood decay fungi.</title>
        <authorList>
            <person name="Riley R."/>
            <person name="Salamov A.A."/>
            <person name="Brown D.W."/>
            <person name="Nagy L.G."/>
            <person name="Floudas D."/>
            <person name="Held B.W."/>
            <person name="Levasseur A."/>
            <person name="Lombard V."/>
            <person name="Morin E."/>
            <person name="Otillar R."/>
            <person name="Lindquist E.A."/>
            <person name="Sun H."/>
            <person name="LaButti K.M."/>
            <person name="Schmutz J."/>
            <person name="Jabbour D."/>
            <person name="Luo H."/>
            <person name="Baker S.E."/>
            <person name="Pisabarro A.G."/>
            <person name="Walton J.D."/>
            <person name="Blanchette R.A."/>
            <person name="Henrissat B."/>
            <person name="Martin F."/>
            <person name="Cullen D."/>
            <person name="Hibbett D.S."/>
            <person name="Grigoriev I.V."/>
        </authorList>
    </citation>
    <scope>NUCLEOTIDE SEQUENCE [LARGE SCALE GENOMIC DNA]</scope>
    <source>
        <strain evidence="2">PC15</strain>
    </source>
</reference>
<dbReference type="VEuPathDB" id="FungiDB:PLEOSDRAFT_1094146"/>
<evidence type="ECO:0000313" key="1">
    <source>
        <dbReference type="EMBL" id="KDQ25876.1"/>
    </source>
</evidence>
<protein>
    <submittedName>
        <fullName evidence="1">Uncharacterized protein</fullName>
    </submittedName>
</protein>
<dbReference type="InParanoid" id="A0A067NQH8"/>
<name>A0A067NQH8_PLEO1</name>